<evidence type="ECO:0000259" key="8">
    <source>
        <dbReference type="PROSITE" id="PS50850"/>
    </source>
</evidence>
<dbReference type="Pfam" id="PF07690">
    <property type="entry name" value="MFS_1"/>
    <property type="match status" value="1"/>
</dbReference>
<dbReference type="InterPro" id="IPR036259">
    <property type="entry name" value="MFS_trans_sf"/>
</dbReference>
<organism evidence="10 11">
    <name type="scientific">Paenibacillus chitinolyticus</name>
    <dbReference type="NCBI Taxonomy" id="79263"/>
    <lineage>
        <taxon>Bacteria</taxon>
        <taxon>Bacillati</taxon>
        <taxon>Bacillota</taxon>
        <taxon>Bacilli</taxon>
        <taxon>Bacillales</taxon>
        <taxon>Paenibacillaceae</taxon>
        <taxon>Paenibacillus</taxon>
    </lineage>
</organism>
<dbReference type="GO" id="GO:0022857">
    <property type="term" value="F:transmembrane transporter activity"/>
    <property type="evidence" value="ECO:0007669"/>
    <property type="project" value="InterPro"/>
</dbReference>
<feature type="transmembrane region" description="Helical" evidence="7">
    <location>
        <begin position="165"/>
        <end position="182"/>
    </location>
</feature>
<evidence type="ECO:0000256" key="6">
    <source>
        <dbReference type="ARBA" id="ARBA00023136"/>
    </source>
</evidence>
<evidence type="ECO:0000313" key="9">
    <source>
        <dbReference type="EMBL" id="MCY9598054.1"/>
    </source>
</evidence>
<feature type="transmembrane region" description="Helical" evidence="7">
    <location>
        <begin position="219"/>
        <end position="238"/>
    </location>
</feature>
<dbReference type="PROSITE" id="PS50850">
    <property type="entry name" value="MFS"/>
    <property type="match status" value="1"/>
</dbReference>
<keyword evidence="12" id="KW-1185">Reference proteome</keyword>
<comment type="subcellular location">
    <subcellularLocation>
        <location evidence="1">Cell membrane</location>
        <topology evidence="1">Multi-pass membrane protein</topology>
    </subcellularLocation>
</comment>
<accession>A0A410X444</accession>
<dbReference type="CDD" id="cd17321">
    <property type="entry name" value="MFS_MMR_MDR_like"/>
    <property type="match status" value="1"/>
</dbReference>
<dbReference type="InterPro" id="IPR011701">
    <property type="entry name" value="MFS"/>
</dbReference>
<evidence type="ECO:0000256" key="2">
    <source>
        <dbReference type="ARBA" id="ARBA00022448"/>
    </source>
</evidence>
<dbReference type="InterPro" id="IPR020846">
    <property type="entry name" value="MFS_dom"/>
</dbReference>
<feature type="transmembrane region" description="Helical" evidence="7">
    <location>
        <begin position="320"/>
        <end position="339"/>
    </location>
</feature>
<evidence type="ECO:0000256" key="3">
    <source>
        <dbReference type="ARBA" id="ARBA00022475"/>
    </source>
</evidence>
<keyword evidence="6 7" id="KW-0472">Membrane</keyword>
<feature type="transmembrane region" description="Helical" evidence="7">
    <location>
        <begin position="109"/>
        <end position="130"/>
    </location>
</feature>
<protein>
    <submittedName>
        <fullName evidence="10">MFS transporter</fullName>
    </submittedName>
</protein>
<dbReference type="RefSeq" id="WP_042234349.1">
    <property type="nucleotide sequence ID" value="NZ_CP026520.1"/>
</dbReference>
<evidence type="ECO:0000313" key="11">
    <source>
        <dbReference type="Proteomes" id="UP000288943"/>
    </source>
</evidence>
<keyword evidence="3" id="KW-1003">Cell membrane</keyword>
<evidence type="ECO:0000313" key="12">
    <source>
        <dbReference type="Proteomes" id="UP001527202"/>
    </source>
</evidence>
<dbReference type="KEGG" id="pchi:PC41400_28595"/>
<dbReference type="PANTHER" id="PTHR42718:SF46">
    <property type="entry name" value="BLR6921 PROTEIN"/>
    <property type="match status" value="1"/>
</dbReference>
<sequence length="462" mass="49169">MSTAVQKTTGDKIMRVLAFTLVISVMNASIFNIVLPQISAEFHLNSAQVSWVASIYMLVYAIGSVIYGKLADKYPLKRLITFGLTVFALGSVIGLSATAYWMVILARGFQAVGSSVIPAAAMIIPIRFFPPETRGRALGISAIGMALGNALGPVLSGLIMSVADWRWLFCLSLLTLVTLPFYRKLLDDKPGTAGKIDAWGGALLAGTVSLLLLSITNGGWITVISGIVLLGLFILRILKAEEPFIQPRLFLNKHYVTGLVVSLIIVGLGFSLSFLIPQLMSHVNHIEPGMIGFMMVPGAAASAMMGLRGGRLADEKGNSFLVYLASALLFISFVLLSSLSGTLPALVSALLIFGNVGMTFMQIALSNTISRSLARDQVGVGMGLMAMMNFIGIASSSAIYSKLLDNGATVTWNPFNLYEGASVYSNIYLGLAVLVLAAAGIYFYRFGRAPEAAGTAPRKAEA</sequence>
<gene>
    <name evidence="9" type="ORF">M5X16_20065</name>
    <name evidence="10" type="ORF">PC41400_28595</name>
</gene>
<feature type="transmembrane region" description="Helical" evidence="7">
    <location>
        <begin position="16"/>
        <end position="35"/>
    </location>
</feature>
<feature type="transmembrane region" description="Helical" evidence="7">
    <location>
        <begin position="47"/>
        <end position="67"/>
    </location>
</feature>
<dbReference type="SUPFAM" id="SSF103473">
    <property type="entry name" value="MFS general substrate transporter"/>
    <property type="match status" value="1"/>
</dbReference>
<name>A0A410X444_9BACL</name>
<dbReference type="Proteomes" id="UP001527202">
    <property type="component" value="Unassembled WGS sequence"/>
</dbReference>
<dbReference type="Gene3D" id="1.20.1250.20">
    <property type="entry name" value="MFS general substrate transporter like domains"/>
    <property type="match status" value="1"/>
</dbReference>
<feature type="domain" description="Major facilitator superfamily (MFS) profile" evidence="8">
    <location>
        <begin position="13"/>
        <end position="450"/>
    </location>
</feature>
<evidence type="ECO:0000256" key="4">
    <source>
        <dbReference type="ARBA" id="ARBA00022692"/>
    </source>
</evidence>
<feature type="transmembrane region" description="Helical" evidence="7">
    <location>
        <begin position="259"/>
        <end position="277"/>
    </location>
</feature>
<dbReference type="PANTHER" id="PTHR42718">
    <property type="entry name" value="MAJOR FACILITATOR SUPERFAMILY MULTIDRUG TRANSPORTER MFSC"/>
    <property type="match status" value="1"/>
</dbReference>
<evidence type="ECO:0000313" key="10">
    <source>
        <dbReference type="EMBL" id="QAV21418.1"/>
    </source>
</evidence>
<dbReference type="PRINTS" id="PR01036">
    <property type="entry name" value="TCRTETB"/>
</dbReference>
<evidence type="ECO:0000256" key="5">
    <source>
        <dbReference type="ARBA" id="ARBA00022989"/>
    </source>
</evidence>
<feature type="transmembrane region" description="Helical" evidence="7">
    <location>
        <begin position="345"/>
        <end position="366"/>
    </location>
</feature>
<feature type="transmembrane region" description="Helical" evidence="7">
    <location>
        <begin position="137"/>
        <end position="159"/>
    </location>
</feature>
<evidence type="ECO:0000256" key="7">
    <source>
        <dbReference type="SAM" id="Phobius"/>
    </source>
</evidence>
<reference evidence="10 11" key="1">
    <citation type="submission" date="2018-01" db="EMBL/GenBank/DDBJ databases">
        <title>The whole genome sequencing and assembly of Paenibacillus chitinolyticus KCCM 41400 strain.</title>
        <authorList>
            <person name="Kim J.-Y."/>
            <person name="Park M.-K."/>
            <person name="Lee Y.-J."/>
            <person name="Yi H."/>
            <person name="Bahn Y.-S."/>
            <person name="Kim J.F."/>
            <person name="Lee D.-W."/>
        </authorList>
    </citation>
    <scope>NUCLEOTIDE SEQUENCE [LARGE SCALE GENOMIC DNA]</scope>
    <source>
        <strain evidence="10 11">KCCM 41400</strain>
    </source>
</reference>
<feature type="transmembrane region" description="Helical" evidence="7">
    <location>
        <begin position="421"/>
        <end position="444"/>
    </location>
</feature>
<reference evidence="9 12" key="2">
    <citation type="submission" date="2022-05" db="EMBL/GenBank/DDBJ databases">
        <title>Genome Sequencing of Bee-Associated Microbes.</title>
        <authorList>
            <person name="Dunlap C."/>
        </authorList>
    </citation>
    <scope>NUCLEOTIDE SEQUENCE [LARGE SCALE GENOMIC DNA]</scope>
    <source>
        <strain evidence="9 12">NRRL B-23120</strain>
    </source>
</reference>
<keyword evidence="4 7" id="KW-0812">Transmembrane</keyword>
<keyword evidence="2" id="KW-0813">Transport</keyword>
<dbReference type="Proteomes" id="UP000288943">
    <property type="component" value="Chromosome"/>
</dbReference>
<feature type="transmembrane region" description="Helical" evidence="7">
    <location>
        <begin position="79"/>
        <end position="103"/>
    </location>
</feature>
<dbReference type="EMBL" id="JAMDMJ010000027">
    <property type="protein sequence ID" value="MCY9598054.1"/>
    <property type="molecule type" value="Genomic_DNA"/>
</dbReference>
<feature type="transmembrane region" description="Helical" evidence="7">
    <location>
        <begin position="289"/>
        <end position="308"/>
    </location>
</feature>
<dbReference type="GO" id="GO:0005886">
    <property type="term" value="C:plasma membrane"/>
    <property type="evidence" value="ECO:0007669"/>
    <property type="project" value="UniProtKB-SubCell"/>
</dbReference>
<dbReference type="Gene3D" id="1.20.1720.10">
    <property type="entry name" value="Multidrug resistance protein D"/>
    <property type="match status" value="1"/>
</dbReference>
<proteinExistence type="predicted"/>
<dbReference type="OrthoDB" id="2403626at2"/>
<feature type="transmembrane region" description="Helical" evidence="7">
    <location>
        <begin position="378"/>
        <end position="401"/>
    </location>
</feature>
<dbReference type="GeneID" id="95378754"/>
<evidence type="ECO:0000256" key="1">
    <source>
        <dbReference type="ARBA" id="ARBA00004651"/>
    </source>
</evidence>
<dbReference type="AlphaFoldDB" id="A0A410X444"/>
<dbReference type="EMBL" id="CP026520">
    <property type="protein sequence ID" value="QAV21418.1"/>
    <property type="molecule type" value="Genomic_DNA"/>
</dbReference>
<feature type="transmembrane region" description="Helical" evidence="7">
    <location>
        <begin position="194"/>
        <end position="213"/>
    </location>
</feature>
<keyword evidence="5 7" id="KW-1133">Transmembrane helix</keyword>